<dbReference type="PANTHER" id="PTHR22298">
    <property type="entry name" value="ENDO-1,4-BETA-GLUCANASE"/>
    <property type="match status" value="1"/>
</dbReference>
<keyword evidence="6" id="KW-0119">Carbohydrate metabolism</keyword>
<dbReference type="Gene3D" id="1.50.10.10">
    <property type="match status" value="1"/>
</dbReference>
<sequence length="156" mass="17625">MEHGCWERPEDMDTPRNVYKQPSMYSILQTVIEALNSVICPFYCSYSGHNDELLWGASWIYKASGISSYMEFIQSNEYILGAADDGYTFSWDDKQPGTKILLSNELMEKNSEEFQLYKDHAHNFICSLVPGTPGFQAQYTPGGVLYKGSAIAICSM</sequence>
<dbReference type="InterPro" id="IPR012341">
    <property type="entry name" value="6hp_glycosidase-like_sf"/>
</dbReference>
<keyword evidence="8" id="KW-0624">Polysaccharide degradation</keyword>
<evidence type="ECO:0000313" key="11">
    <source>
        <dbReference type="Proteomes" id="UP001157006"/>
    </source>
</evidence>
<evidence type="ECO:0000259" key="9">
    <source>
        <dbReference type="Pfam" id="PF00759"/>
    </source>
</evidence>
<evidence type="ECO:0000256" key="2">
    <source>
        <dbReference type="ARBA" id="ARBA00007072"/>
    </source>
</evidence>
<gene>
    <name evidence="10" type="ORF">VFH_II099400</name>
</gene>
<dbReference type="GO" id="GO:0030245">
    <property type="term" value="P:cellulose catabolic process"/>
    <property type="evidence" value="ECO:0007669"/>
    <property type="project" value="UniProtKB-KW"/>
</dbReference>
<evidence type="ECO:0000256" key="3">
    <source>
        <dbReference type="ARBA" id="ARBA00012601"/>
    </source>
</evidence>
<keyword evidence="5" id="KW-0136">Cellulose degradation</keyword>
<comment type="catalytic activity">
    <reaction evidence="1">
        <text>Endohydrolysis of (1-&gt;4)-beta-D-glucosidic linkages in cellulose, lichenin and cereal beta-D-glucans.</text>
        <dbReference type="EC" id="3.2.1.4"/>
    </reaction>
</comment>
<evidence type="ECO:0000313" key="10">
    <source>
        <dbReference type="EMBL" id="CAI8597829.1"/>
    </source>
</evidence>
<keyword evidence="7" id="KW-0326">Glycosidase</keyword>
<protein>
    <recommendedName>
        <fullName evidence="3">cellulase</fullName>
        <ecNumber evidence="3">3.2.1.4</ecNumber>
    </recommendedName>
</protein>
<dbReference type="AlphaFoldDB" id="A0AAV0ZJ74"/>
<dbReference type="Pfam" id="PF00759">
    <property type="entry name" value="Glyco_hydro_9"/>
    <property type="match status" value="1"/>
</dbReference>
<dbReference type="EMBL" id="OX451737">
    <property type="protein sequence ID" value="CAI8597829.1"/>
    <property type="molecule type" value="Genomic_DNA"/>
</dbReference>
<comment type="similarity">
    <text evidence="2">Belongs to the glycosyl hydrolase 9 (cellulase E) family.</text>
</comment>
<evidence type="ECO:0000256" key="1">
    <source>
        <dbReference type="ARBA" id="ARBA00000966"/>
    </source>
</evidence>
<feature type="domain" description="Glycoside hydrolase family 9" evidence="9">
    <location>
        <begin position="35"/>
        <end position="147"/>
    </location>
</feature>
<dbReference type="InterPro" id="IPR008928">
    <property type="entry name" value="6-hairpin_glycosidase_sf"/>
</dbReference>
<evidence type="ECO:0000256" key="5">
    <source>
        <dbReference type="ARBA" id="ARBA00023001"/>
    </source>
</evidence>
<proteinExistence type="inferred from homology"/>
<dbReference type="EC" id="3.2.1.4" evidence="3"/>
<evidence type="ECO:0000256" key="6">
    <source>
        <dbReference type="ARBA" id="ARBA00023277"/>
    </source>
</evidence>
<dbReference type="Proteomes" id="UP001157006">
    <property type="component" value="Chromosome 2"/>
</dbReference>
<dbReference type="GO" id="GO:0008810">
    <property type="term" value="F:cellulase activity"/>
    <property type="evidence" value="ECO:0007669"/>
    <property type="project" value="UniProtKB-EC"/>
</dbReference>
<evidence type="ECO:0000256" key="8">
    <source>
        <dbReference type="ARBA" id="ARBA00023326"/>
    </source>
</evidence>
<evidence type="ECO:0000256" key="7">
    <source>
        <dbReference type="ARBA" id="ARBA00023295"/>
    </source>
</evidence>
<dbReference type="InterPro" id="IPR001701">
    <property type="entry name" value="Glyco_hydro_9"/>
</dbReference>
<name>A0AAV0ZJ74_VICFA</name>
<keyword evidence="11" id="KW-1185">Reference proteome</keyword>
<organism evidence="10 11">
    <name type="scientific">Vicia faba</name>
    <name type="common">Broad bean</name>
    <name type="synonym">Faba vulgaris</name>
    <dbReference type="NCBI Taxonomy" id="3906"/>
    <lineage>
        <taxon>Eukaryota</taxon>
        <taxon>Viridiplantae</taxon>
        <taxon>Streptophyta</taxon>
        <taxon>Embryophyta</taxon>
        <taxon>Tracheophyta</taxon>
        <taxon>Spermatophyta</taxon>
        <taxon>Magnoliopsida</taxon>
        <taxon>eudicotyledons</taxon>
        <taxon>Gunneridae</taxon>
        <taxon>Pentapetalae</taxon>
        <taxon>rosids</taxon>
        <taxon>fabids</taxon>
        <taxon>Fabales</taxon>
        <taxon>Fabaceae</taxon>
        <taxon>Papilionoideae</taxon>
        <taxon>50 kb inversion clade</taxon>
        <taxon>NPAAA clade</taxon>
        <taxon>Hologalegina</taxon>
        <taxon>IRL clade</taxon>
        <taxon>Fabeae</taxon>
        <taxon>Vicia</taxon>
    </lineage>
</organism>
<keyword evidence="4" id="KW-0378">Hydrolase</keyword>
<dbReference type="SUPFAM" id="SSF48208">
    <property type="entry name" value="Six-hairpin glycosidases"/>
    <property type="match status" value="1"/>
</dbReference>
<accession>A0AAV0ZJ74</accession>
<evidence type="ECO:0000256" key="4">
    <source>
        <dbReference type="ARBA" id="ARBA00022801"/>
    </source>
</evidence>
<reference evidence="10 11" key="1">
    <citation type="submission" date="2023-01" db="EMBL/GenBank/DDBJ databases">
        <authorList>
            <person name="Kreplak J."/>
        </authorList>
    </citation>
    <scope>NUCLEOTIDE SEQUENCE [LARGE SCALE GENOMIC DNA]</scope>
</reference>